<dbReference type="RefSeq" id="XP_001885854.1">
    <property type="nucleotide sequence ID" value="XM_001885819.1"/>
</dbReference>
<sequence>MYAKWHVVQLVYIKIHAPNSSFRGLFTKTSSITEKTIPNDSIPFWDPPNVFVLLVRCIANERGAVAAGPYLWIFLLYYEDLSWLLAGPFIAILNEKLSFLNYKFLVDMETILQELDEIKIKIHYATDLDGWSETGRFVANGTMAIKPAAPADPFTTTDCHVRLFRCYWTHGDRMGNFSGTILLLDRSRCKLTLDLLGPVYLRRSHVLIHPRHAFPSPSSGPIVRNGGDEGDARFVVVLERRGLTRKRLRHHSCPNFKLRQECIKESFLILDVQLTMDYTTHSINFFPPKRHEVVLQGQKVANSSVMSQSLADLVTGNCQAGQRWPSSSILMYLAEYMSTVGEFGGNVQIIPFDESDVSNMDPIIDFVISKGSTYDGDNLFVLPRIICTNKDDMAQHQFCAIFQTTKGNLYNISIDDLYASTLAPFCRRSVGFKALRGELLLLNWTIMRLKNHKPQKSKKKRRKRSREQHSTQGSDSQIQIDGQSAEVNEAERSSCNNAGTELGVEPPQEKEIKEKEQR</sequence>
<dbReference type="Proteomes" id="UP000001194">
    <property type="component" value="Unassembled WGS sequence"/>
</dbReference>
<dbReference type="GeneID" id="6081470"/>
<feature type="region of interest" description="Disordered" evidence="1">
    <location>
        <begin position="452"/>
        <end position="518"/>
    </location>
</feature>
<feature type="compositionally biased region" description="Polar residues" evidence="1">
    <location>
        <begin position="470"/>
        <end position="486"/>
    </location>
</feature>
<dbReference type="AlphaFoldDB" id="B0DPL9"/>
<reference evidence="2 3" key="1">
    <citation type="journal article" date="2008" name="Nature">
        <title>The genome of Laccaria bicolor provides insights into mycorrhizal symbiosis.</title>
        <authorList>
            <person name="Martin F."/>
            <person name="Aerts A."/>
            <person name="Ahren D."/>
            <person name="Brun A."/>
            <person name="Danchin E.G.J."/>
            <person name="Duchaussoy F."/>
            <person name="Gibon J."/>
            <person name="Kohler A."/>
            <person name="Lindquist E."/>
            <person name="Pereda V."/>
            <person name="Salamov A."/>
            <person name="Shapiro H.J."/>
            <person name="Wuyts J."/>
            <person name="Blaudez D."/>
            <person name="Buee M."/>
            <person name="Brokstein P."/>
            <person name="Canbaeck B."/>
            <person name="Cohen D."/>
            <person name="Courty P.E."/>
            <person name="Coutinho P.M."/>
            <person name="Delaruelle C."/>
            <person name="Detter J.C."/>
            <person name="Deveau A."/>
            <person name="DiFazio S."/>
            <person name="Duplessis S."/>
            <person name="Fraissinet-Tachet L."/>
            <person name="Lucic E."/>
            <person name="Frey-Klett P."/>
            <person name="Fourrey C."/>
            <person name="Feussner I."/>
            <person name="Gay G."/>
            <person name="Grimwood J."/>
            <person name="Hoegger P.J."/>
            <person name="Jain P."/>
            <person name="Kilaru S."/>
            <person name="Labbe J."/>
            <person name="Lin Y.C."/>
            <person name="Legue V."/>
            <person name="Le Tacon F."/>
            <person name="Marmeisse R."/>
            <person name="Melayah D."/>
            <person name="Montanini B."/>
            <person name="Muratet M."/>
            <person name="Nehls U."/>
            <person name="Niculita-Hirzel H."/>
            <person name="Oudot-Le Secq M.P."/>
            <person name="Peter M."/>
            <person name="Quesneville H."/>
            <person name="Rajashekar B."/>
            <person name="Reich M."/>
            <person name="Rouhier N."/>
            <person name="Schmutz J."/>
            <person name="Yin T."/>
            <person name="Chalot M."/>
            <person name="Henrissat B."/>
            <person name="Kuees U."/>
            <person name="Lucas S."/>
            <person name="Van de Peer Y."/>
            <person name="Podila G.K."/>
            <person name="Polle A."/>
            <person name="Pukkila P.J."/>
            <person name="Richardson P.M."/>
            <person name="Rouze P."/>
            <person name="Sanders I.R."/>
            <person name="Stajich J.E."/>
            <person name="Tunlid A."/>
            <person name="Tuskan G."/>
            <person name="Grigoriev I.V."/>
        </authorList>
    </citation>
    <scope>NUCLEOTIDE SEQUENCE [LARGE SCALE GENOMIC DNA]</scope>
    <source>
        <strain evidence="3">S238N-H82 / ATCC MYA-4686</strain>
    </source>
</reference>
<evidence type="ECO:0000313" key="3">
    <source>
        <dbReference type="Proteomes" id="UP000001194"/>
    </source>
</evidence>
<dbReference type="KEGG" id="lbc:LACBIDRAFT_295230"/>
<protein>
    <submittedName>
        <fullName evidence="2">Predicted protein</fullName>
    </submittedName>
</protein>
<name>B0DPL9_LACBS</name>
<evidence type="ECO:0000256" key="1">
    <source>
        <dbReference type="SAM" id="MobiDB-lite"/>
    </source>
</evidence>
<organism evidence="3">
    <name type="scientific">Laccaria bicolor (strain S238N-H82 / ATCC MYA-4686)</name>
    <name type="common">Bicoloured deceiver</name>
    <name type="synonym">Laccaria laccata var. bicolor</name>
    <dbReference type="NCBI Taxonomy" id="486041"/>
    <lineage>
        <taxon>Eukaryota</taxon>
        <taxon>Fungi</taxon>
        <taxon>Dikarya</taxon>
        <taxon>Basidiomycota</taxon>
        <taxon>Agaricomycotina</taxon>
        <taxon>Agaricomycetes</taxon>
        <taxon>Agaricomycetidae</taxon>
        <taxon>Agaricales</taxon>
        <taxon>Agaricineae</taxon>
        <taxon>Hydnangiaceae</taxon>
        <taxon>Laccaria</taxon>
    </lineage>
</organism>
<keyword evidence="3" id="KW-1185">Reference proteome</keyword>
<accession>B0DPL9</accession>
<dbReference type="EMBL" id="DS547124">
    <property type="protein sequence ID" value="EDR03398.1"/>
    <property type="molecule type" value="Genomic_DNA"/>
</dbReference>
<evidence type="ECO:0000313" key="2">
    <source>
        <dbReference type="EMBL" id="EDR03398.1"/>
    </source>
</evidence>
<feature type="compositionally biased region" description="Basic residues" evidence="1">
    <location>
        <begin position="452"/>
        <end position="466"/>
    </location>
</feature>
<dbReference type="InParanoid" id="B0DPL9"/>
<gene>
    <name evidence="2" type="ORF">LACBIDRAFT_295230</name>
</gene>
<proteinExistence type="predicted"/>
<feature type="compositionally biased region" description="Basic and acidic residues" evidence="1">
    <location>
        <begin position="507"/>
        <end position="518"/>
    </location>
</feature>
<dbReference type="HOGENOM" id="CLU_525864_0_0_1"/>